<proteinExistence type="inferred from homology"/>
<comment type="function">
    <text evidence="7">Sodium-phosphate symporter.</text>
</comment>
<evidence type="ECO:0000256" key="5">
    <source>
        <dbReference type="ARBA" id="ARBA00022989"/>
    </source>
</evidence>
<dbReference type="Proteomes" id="UP000235728">
    <property type="component" value="Unassembled WGS sequence"/>
</dbReference>
<evidence type="ECO:0000256" key="6">
    <source>
        <dbReference type="ARBA" id="ARBA00023136"/>
    </source>
</evidence>
<keyword evidence="9" id="KW-0732">Signal</keyword>
<evidence type="ECO:0000256" key="2">
    <source>
        <dbReference type="ARBA" id="ARBA00022448"/>
    </source>
</evidence>
<comment type="subcellular location">
    <subcellularLocation>
        <location evidence="1 7">Membrane</location>
        <topology evidence="1 7">Multi-pass membrane protein</topology>
    </subcellularLocation>
</comment>
<protein>
    <recommendedName>
        <fullName evidence="7">Phosphate transporter</fullName>
    </recommendedName>
</protein>
<feature type="signal peptide" evidence="9">
    <location>
        <begin position="1"/>
        <end position="22"/>
    </location>
</feature>
<dbReference type="GO" id="GO:0035435">
    <property type="term" value="P:phosphate ion transmembrane transport"/>
    <property type="evidence" value="ECO:0007669"/>
    <property type="project" value="TreeGrafter"/>
</dbReference>
<sequence length="574" mass="62753">MAIMSRYNYIFILTTIFAFLDAWNIGANDVANSFASSVSSRSLTLKQAMVIASFCEFAGSVSVGDRVTDTLRTKIVDPHLFDHAPQVLLLAMMCTIIASSVFLTVATRYGMPVSTTHSVIGGLIGTATASVGIDKVNWGWRGASQVFLAWIIAPGIAGTLGATVFLVTKQLVLIKRNSVRRAFWCIPFFSFLTFGAVTMLLVWKDIRHINITTTTMLVVIFSAAGGGALLHAAFVMPYLWVRIIRQDWTLKWYHAIAGPFLLRRDAPPPTPHGFKKPVIKDYYRGHLSPEELAHVRASETLLQSVQMHGANGPPELDKDDDLILPPAAQDSPTPPRPTCAASDSLVPPRPEGSWKSFAVITWRINRILLRGIEKDVISMQKQNAVLNWDLTDMHSRAPRFDNRAEYMFSSLQILTAAAASFTHGANDVSNAIAPFSTALDVWSHGVVNDQVEVPIWVLCFGGGAIVLGLLTYGYHVMRTLGNRLTLISPTRGFCMELATALTVIIATRLRLPVSTTQCITGATVGVGLANGDWRCINPKLVGWIYMGWVITVPVTALISGCLMGLVLNAPRWSS</sequence>
<name>A0A2N6NX22_BEABA</name>
<dbReference type="AlphaFoldDB" id="A0A2N6NX22"/>
<feature type="region of interest" description="Disordered" evidence="8">
    <location>
        <begin position="307"/>
        <end position="347"/>
    </location>
</feature>
<reference evidence="10 11" key="1">
    <citation type="journal article" date="2016" name="Appl. Microbiol. Biotechnol.">
        <title>Characterization of T-DNA insertion mutants with decreased virulence in the entomopathogenic fungus Beauveria bassiana JEF-007.</title>
        <authorList>
            <person name="Kim S."/>
            <person name="Lee S.J."/>
            <person name="Nai Y.S."/>
            <person name="Yu J.S."/>
            <person name="Lee M.R."/>
            <person name="Yang Y.T."/>
            <person name="Kim J.S."/>
        </authorList>
    </citation>
    <scope>NUCLEOTIDE SEQUENCE [LARGE SCALE GENOMIC DNA]</scope>
    <source>
        <strain evidence="10 11">JEF-007</strain>
    </source>
</reference>
<evidence type="ECO:0000256" key="1">
    <source>
        <dbReference type="ARBA" id="ARBA00004141"/>
    </source>
</evidence>
<feature type="transmembrane region" description="Helical" evidence="7">
    <location>
        <begin position="119"/>
        <end position="140"/>
    </location>
</feature>
<dbReference type="EMBL" id="MRVG01000002">
    <property type="protein sequence ID" value="PMB71807.1"/>
    <property type="molecule type" value="Genomic_DNA"/>
</dbReference>
<feature type="transmembrane region" description="Helical" evidence="7">
    <location>
        <begin position="146"/>
        <end position="167"/>
    </location>
</feature>
<evidence type="ECO:0000313" key="10">
    <source>
        <dbReference type="EMBL" id="PMB71807.1"/>
    </source>
</evidence>
<dbReference type="GO" id="GO:0016020">
    <property type="term" value="C:membrane"/>
    <property type="evidence" value="ECO:0007669"/>
    <property type="project" value="UniProtKB-SubCell"/>
</dbReference>
<feature type="transmembrane region" description="Helical" evidence="7">
    <location>
        <begin position="87"/>
        <end position="107"/>
    </location>
</feature>
<dbReference type="OMA" id="TLKWYHV"/>
<keyword evidence="4 7" id="KW-0812">Transmembrane</keyword>
<comment type="caution">
    <text evidence="10">The sequence shown here is derived from an EMBL/GenBank/DDBJ whole genome shotgun (WGS) entry which is preliminary data.</text>
</comment>
<evidence type="ECO:0000256" key="3">
    <source>
        <dbReference type="ARBA" id="ARBA00022592"/>
    </source>
</evidence>
<evidence type="ECO:0000256" key="4">
    <source>
        <dbReference type="ARBA" id="ARBA00022692"/>
    </source>
</evidence>
<feature type="transmembrane region" description="Helical" evidence="7">
    <location>
        <begin position="406"/>
        <end position="425"/>
    </location>
</feature>
<evidence type="ECO:0000256" key="8">
    <source>
        <dbReference type="SAM" id="MobiDB-lite"/>
    </source>
</evidence>
<organism evidence="10 11">
    <name type="scientific">Beauveria bassiana</name>
    <name type="common">White muscardine disease fungus</name>
    <name type="synonym">Tritirachium shiotae</name>
    <dbReference type="NCBI Taxonomy" id="176275"/>
    <lineage>
        <taxon>Eukaryota</taxon>
        <taxon>Fungi</taxon>
        <taxon>Dikarya</taxon>
        <taxon>Ascomycota</taxon>
        <taxon>Pezizomycotina</taxon>
        <taxon>Sordariomycetes</taxon>
        <taxon>Hypocreomycetidae</taxon>
        <taxon>Hypocreales</taxon>
        <taxon>Cordycipitaceae</taxon>
        <taxon>Beauveria</taxon>
    </lineage>
</organism>
<accession>A0A2N6NX22</accession>
<dbReference type="Pfam" id="PF01384">
    <property type="entry name" value="PHO4"/>
    <property type="match status" value="1"/>
</dbReference>
<feature type="chain" id="PRO_5014840635" description="Phosphate transporter" evidence="9">
    <location>
        <begin position="23"/>
        <end position="574"/>
    </location>
</feature>
<keyword evidence="2 7" id="KW-0813">Transport</keyword>
<feature type="transmembrane region" description="Helical" evidence="7">
    <location>
        <begin position="543"/>
        <end position="567"/>
    </location>
</feature>
<dbReference type="GO" id="GO:0005315">
    <property type="term" value="F:phosphate transmembrane transporter activity"/>
    <property type="evidence" value="ECO:0007669"/>
    <property type="project" value="InterPro"/>
</dbReference>
<dbReference type="InterPro" id="IPR001204">
    <property type="entry name" value="Phos_transporter"/>
</dbReference>
<keyword evidence="3 7" id="KW-0592">Phosphate transport</keyword>
<dbReference type="PANTHER" id="PTHR11101">
    <property type="entry name" value="PHOSPHATE TRANSPORTER"/>
    <property type="match status" value="1"/>
</dbReference>
<feature type="transmembrane region" description="Helical" evidence="7">
    <location>
        <begin position="179"/>
        <end position="203"/>
    </location>
</feature>
<dbReference type="PANTHER" id="PTHR11101:SF80">
    <property type="entry name" value="PHOSPHATE TRANSPORTER"/>
    <property type="match status" value="1"/>
</dbReference>
<keyword evidence="6 7" id="KW-0472">Membrane</keyword>
<gene>
    <name evidence="10" type="primary">pho-4_1</name>
    <name evidence="10" type="ORF">BM221_001903</name>
</gene>
<feature type="transmembrane region" description="Helical" evidence="7">
    <location>
        <begin position="215"/>
        <end position="241"/>
    </location>
</feature>
<comment type="similarity">
    <text evidence="7">Belongs to the inorganic phosphate transporter (PiT) (TC 2.A.20) family.</text>
</comment>
<evidence type="ECO:0000256" key="7">
    <source>
        <dbReference type="RuleBase" id="RU363058"/>
    </source>
</evidence>
<evidence type="ECO:0000313" key="11">
    <source>
        <dbReference type="Proteomes" id="UP000235728"/>
    </source>
</evidence>
<feature type="transmembrane region" description="Helical" evidence="7">
    <location>
        <begin position="453"/>
        <end position="474"/>
    </location>
</feature>
<evidence type="ECO:0000256" key="9">
    <source>
        <dbReference type="SAM" id="SignalP"/>
    </source>
</evidence>
<keyword evidence="5 7" id="KW-1133">Transmembrane helix</keyword>